<dbReference type="AlphaFoldDB" id="A0A6F8PRG1"/>
<dbReference type="Proteomes" id="UP000501726">
    <property type="component" value="Chromosome"/>
</dbReference>
<dbReference type="Gene3D" id="1.10.10.60">
    <property type="entry name" value="Homeodomain-like"/>
    <property type="match status" value="1"/>
</dbReference>
<evidence type="ECO:0000256" key="3">
    <source>
        <dbReference type="SAM" id="MobiDB-lite"/>
    </source>
</evidence>
<reference evidence="6" key="1">
    <citation type="submission" date="2019-11" db="EMBL/GenBank/DDBJ databases">
        <title>Isolation and characterization of two novel species in the genus Thiomicrorhabdus.</title>
        <authorList>
            <person name="Mochizuki J."/>
            <person name="Kojima H."/>
            <person name="Fukui M."/>
        </authorList>
    </citation>
    <scope>NUCLEOTIDE SEQUENCE [LARGE SCALE GENOMIC DNA]</scope>
    <source>
        <strain evidence="6">aks77</strain>
    </source>
</reference>
<evidence type="ECO:0000259" key="4">
    <source>
        <dbReference type="PROSITE" id="PS50977"/>
    </source>
</evidence>
<proteinExistence type="predicted"/>
<evidence type="ECO:0000256" key="2">
    <source>
        <dbReference type="PROSITE-ProRule" id="PRU00335"/>
    </source>
</evidence>
<dbReference type="KEGG" id="tse:THMIRHAS_00860"/>
<dbReference type="SUPFAM" id="SSF46689">
    <property type="entry name" value="Homeodomain-like"/>
    <property type="match status" value="1"/>
</dbReference>
<dbReference type="PANTHER" id="PTHR30055:SF146">
    <property type="entry name" value="HTH-TYPE TRANSCRIPTIONAL DUAL REGULATOR CECR"/>
    <property type="match status" value="1"/>
</dbReference>
<feature type="compositionally biased region" description="Polar residues" evidence="3">
    <location>
        <begin position="7"/>
        <end position="24"/>
    </location>
</feature>
<feature type="DNA-binding region" description="H-T-H motif" evidence="2">
    <location>
        <begin position="50"/>
        <end position="69"/>
    </location>
</feature>
<gene>
    <name evidence="5" type="ORF">THMIRHAS_00860</name>
</gene>
<evidence type="ECO:0000313" key="5">
    <source>
        <dbReference type="EMBL" id="BBP44713.1"/>
    </source>
</evidence>
<name>A0A6F8PRG1_9GAMM</name>
<organism evidence="5 6">
    <name type="scientific">Thiosulfatimonas sediminis</name>
    <dbReference type="NCBI Taxonomy" id="2675054"/>
    <lineage>
        <taxon>Bacteria</taxon>
        <taxon>Pseudomonadati</taxon>
        <taxon>Pseudomonadota</taxon>
        <taxon>Gammaproteobacteria</taxon>
        <taxon>Thiotrichales</taxon>
        <taxon>Piscirickettsiaceae</taxon>
        <taxon>Thiosulfatimonas</taxon>
    </lineage>
</organism>
<sequence>MSKVDQKSTLTDSLQPPRAVTTNKRGLARQQKLLEVAQKHFFANGYAGANVNEIVREAGGSLNTLYRHFGNKLGLFEAVMQNKANQLFSPFSHTDFWQADMKNNLLEFGRAVQNVALSPDGLAIHRLVSSENNLEQGEIQELFYTLGPKTAITILGDYLQDLQAHGRIQMNDCYLAAAQFLDMIKGPFFYPALFGQMPDEAAMEIALQQAVELFLNGCARR</sequence>
<protein>
    <submittedName>
        <fullName evidence="5">TetR family transcriptional regulator</fullName>
    </submittedName>
</protein>
<dbReference type="InterPro" id="IPR001647">
    <property type="entry name" value="HTH_TetR"/>
</dbReference>
<dbReference type="GO" id="GO:0000976">
    <property type="term" value="F:transcription cis-regulatory region binding"/>
    <property type="evidence" value="ECO:0007669"/>
    <property type="project" value="TreeGrafter"/>
</dbReference>
<dbReference type="GO" id="GO:0003700">
    <property type="term" value="F:DNA-binding transcription factor activity"/>
    <property type="evidence" value="ECO:0007669"/>
    <property type="project" value="TreeGrafter"/>
</dbReference>
<keyword evidence="6" id="KW-1185">Reference proteome</keyword>
<dbReference type="PANTHER" id="PTHR30055">
    <property type="entry name" value="HTH-TYPE TRANSCRIPTIONAL REGULATOR RUTR"/>
    <property type="match status" value="1"/>
</dbReference>
<dbReference type="Gene3D" id="1.10.357.10">
    <property type="entry name" value="Tetracycline Repressor, domain 2"/>
    <property type="match status" value="1"/>
</dbReference>
<dbReference type="PRINTS" id="PR00455">
    <property type="entry name" value="HTHTETR"/>
</dbReference>
<dbReference type="InterPro" id="IPR039536">
    <property type="entry name" value="TetR_C_Proteobacteria"/>
</dbReference>
<dbReference type="PROSITE" id="PS50977">
    <property type="entry name" value="HTH_TETR_2"/>
    <property type="match status" value="1"/>
</dbReference>
<dbReference type="InterPro" id="IPR009057">
    <property type="entry name" value="Homeodomain-like_sf"/>
</dbReference>
<accession>A0A6F8PRG1</accession>
<feature type="domain" description="HTH tetR-type" evidence="4">
    <location>
        <begin position="27"/>
        <end position="87"/>
    </location>
</feature>
<dbReference type="EMBL" id="AP021889">
    <property type="protein sequence ID" value="BBP44713.1"/>
    <property type="molecule type" value="Genomic_DNA"/>
</dbReference>
<evidence type="ECO:0000313" key="6">
    <source>
        <dbReference type="Proteomes" id="UP000501726"/>
    </source>
</evidence>
<evidence type="ECO:0000256" key="1">
    <source>
        <dbReference type="ARBA" id="ARBA00023125"/>
    </source>
</evidence>
<dbReference type="InterPro" id="IPR050109">
    <property type="entry name" value="HTH-type_TetR-like_transc_reg"/>
</dbReference>
<dbReference type="Pfam" id="PF14246">
    <property type="entry name" value="TetR_C_7"/>
    <property type="match status" value="1"/>
</dbReference>
<keyword evidence="1 2" id="KW-0238">DNA-binding</keyword>
<feature type="region of interest" description="Disordered" evidence="3">
    <location>
        <begin position="1"/>
        <end position="25"/>
    </location>
</feature>
<dbReference type="RefSeq" id="WP_173269229.1">
    <property type="nucleotide sequence ID" value="NZ_AP021889.1"/>
</dbReference>
<dbReference type="Pfam" id="PF00440">
    <property type="entry name" value="TetR_N"/>
    <property type="match status" value="1"/>
</dbReference>